<dbReference type="AlphaFoldDB" id="A0A1P8WNG6"/>
<keyword evidence="1" id="KW-0732">Signal</keyword>
<feature type="chain" id="PRO_5012094514" evidence="1">
    <location>
        <begin position="23"/>
        <end position="569"/>
    </location>
</feature>
<accession>A0A1P8WNG6</accession>
<dbReference type="EMBL" id="CP017641">
    <property type="protein sequence ID" value="APZ95591.1"/>
    <property type="molecule type" value="Genomic_DNA"/>
</dbReference>
<dbReference type="KEGG" id="fmr:Fuma_05250"/>
<sequence length="569" mass="62911" precursor="true">MKPERTVIAVAALMLLCSTAMAQRLPDGHARMLPGRVLARVTIHDTARDSERSHSPARQRHAELWSPFVEHLKAKRPQISERLRREVGLTLDEFRELGIGATTIASVRVPDRPVAIVAMIDFRSHFLMHRIGMRLTQALMVSGFTYRQSNYGRVCVYEFRREEKFRELAICVQGSTAYLTTDPGVLREMLCHCNTRSAVSHPRGYAEITATRQEQTHDPQLTWYVDPVGLLHEMILDNEPTESDFRSFLLNLIPQTGLDSLVAIGGTVEFRGQDYAAVSRTQVVLKEPREGLLGLVSLKTDNLEPPAWITSNATSCQSFFWDLQAFYDGANKLLSLIEGNNALDLYVKRLGTVKNGFNLKTDLLDQLTGRIRVVTADQDGNSHSVVAIQVRNPAAVDSVLQQADNGKPLFGTIPVSVSIVDGRTVYTQPVGETKVCLTLIDDMLVVAGSEQAIAASSGTAKTPLKESPGYQRVAAHLPMNCLMQSYDAANDSLRIPYMFLRSQVKPEDAFGIDLSLLPSFDDLRRTLGPSAAYAIENESGILVSQFSLYGQHTDDVAPDLAADATADRR</sequence>
<feature type="signal peptide" evidence="1">
    <location>
        <begin position="1"/>
        <end position="22"/>
    </location>
</feature>
<evidence type="ECO:0000313" key="2">
    <source>
        <dbReference type="EMBL" id="APZ95591.1"/>
    </source>
</evidence>
<reference evidence="2 3" key="1">
    <citation type="journal article" date="2016" name="Front. Microbiol.">
        <title>Fuerstia marisgermanicae gen. nov., sp. nov., an Unusual Member of the Phylum Planctomycetes from the German Wadden Sea.</title>
        <authorList>
            <person name="Kohn T."/>
            <person name="Heuer A."/>
            <person name="Jogler M."/>
            <person name="Vollmers J."/>
            <person name="Boedeker C."/>
            <person name="Bunk B."/>
            <person name="Rast P."/>
            <person name="Borchert D."/>
            <person name="Glockner I."/>
            <person name="Freese H.M."/>
            <person name="Klenk H.P."/>
            <person name="Overmann J."/>
            <person name="Kaster A.K."/>
            <person name="Rohde M."/>
            <person name="Wiegand S."/>
            <person name="Jogler C."/>
        </authorList>
    </citation>
    <scope>NUCLEOTIDE SEQUENCE [LARGE SCALE GENOMIC DNA]</scope>
    <source>
        <strain evidence="2 3">NH11</strain>
    </source>
</reference>
<proteinExistence type="predicted"/>
<evidence type="ECO:0000256" key="1">
    <source>
        <dbReference type="SAM" id="SignalP"/>
    </source>
</evidence>
<dbReference type="Proteomes" id="UP000187735">
    <property type="component" value="Chromosome"/>
</dbReference>
<dbReference type="OrthoDB" id="253793at2"/>
<organism evidence="2 3">
    <name type="scientific">Fuerstiella marisgermanici</name>
    <dbReference type="NCBI Taxonomy" id="1891926"/>
    <lineage>
        <taxon>Bacteria</taxon>
        <taxon>Pseudomonadati</taxon>
        <taxon>Planctomycetota</taxon>
        <taxon>Planctomycetia</taxon>
        <taxon>Planctomycetales</taxon>
        <taxon>Planctomycetaceae</taxon>
        <taxon>Fuerstiella</taxon>
    </lineage>
</organism>
<gene>
    <name evidence="2" type="ORF">Fuma_05250</name>
</gene>
<dbReference type="RefSeq" id="WP_077026736.1">
    <property type="nucleotide sequence ID" value="NZ_CP017641.1"/>
</dbReference>
<name>A0A1P8WNG6_9PLAN</name>
<keyword evidence="3" id="KW-1185">Reference proteome</keyword>
<evidence type="ECO:0000313" key="3">
    <source>
        <dbReference type="Proteomes" id="UP000187735"/>
    </source>
</evidence>
<protein>
    <submittedName>
        <fullName evidence="2">Uncharacterized protein</fullName>
    </submittedName>
</protein>